<dbReference type="PANTHER" id="PTHR12558:SF13">
    <property type="entry name" value="CELL DIVISION CYCLE PROTEIN 27 HOMOLOG"/>
    <property type="match status" value="1"/>
</dbReference>
<dbReference type="PROSITE" id="PS50005">
    <property type="entry name" value="TPR"/>
    <property type="match status" value="3"/>
</dbReference>
<dbReference type="PANTHER" id="PTHR12558">
    <property type="entry name" value="CELL DIVISION CYCLE 16,23,27"/>
    <property type="match status" value="1"/>
</dbReference>
<dbReference type="AlphaFoldDB" id="A0A401XKI8"/>
<dbReference type="InterPro" id="IPR011990">
    <property type="entry name" value="TPR-like_helical_dom_sf"/>
</dbReference>
<dbReference type="PROSITE" id="PS50293">
    <property type="entry name" value="TPR_REGION"/>
    <property type="match status" value="1"/>
</dbReference>
<protein>
    <submittedName>
        <fullName evidence="2">Uncharacterized protein</fullName>
    </submittedName>
</protein>
<feature type="repeat" description="TPR" evidence="1">
    <location>
        <begin position="129"/>
        <end position="162"/>
    </location>
</feature>
<keyword evidence="1" id="KW-0802">TPR repeat</keyword>
<dbReference type="InterPro" id="IPR019734">
    <property type="entry name" value="TPR_rpt"/>
</dbReference>
<comment type="caution">
    <text evidence="2">The sequence shown here is derived from an EMBL/GenBank/DDBJ whole genome shotgun (WGS) entry which is preliminary data.</text>
</comment>
<dbReference type="Pfam" id="PF13181">
    <property type="entry name" value="TPR_8"/>
    <property type="match status" value="1"/>
</dbReference>
<dbReference type="SUPFAM" id="SSF48452">
    <property type="entry name" value="TPR-like"/>
    <property type="match status" value="1"/>
</dbReference>
<proteinExistence type="predicted"/>
<reference evidence="2 3" key="1">
    <citation type="submission" date="2018-11" db="EMBL/GenBank/DDBJ databases">
        <title>Schleiferia aggregans sp. nov., a moderately thermophilic heterotrophic bacterium isolated from microbial mats at a terrestrial hot spring.</title>
        <authorList>
            <person name="Iino T."/>
            <person name="Ohkuma M."/>
            <person name="Haruta S."/>
        </authorList>
    </citation>
    <scope>NUCLEOTIDE SEQUENCE [LARGE SCALE GENOMIC DNA]</scope>
    <source>
        <strain evidence="2 3">LA</strain>
    </source>
</reference>
<feature type="repeat" description="TPR" evidence="1">
    <location>
        <begin position="61"/>
        <end position="94"/>
    </location>
</feature>
<dbReference type="OrthoDB" id="9811837at2"/>
<name>A0A401XKI8_9FLAO</name>
<sequence length="207" mass="24308">MKKVNFPLPFTTVILFFSIIFPLNGQDQVINVFKKSYEYENNGNYKAAIEQLNSVYETESYEINLRLGWLYYQNGNFKESIDYYQKAINLKPYAIEPKLGVVLPYSSMGKWEAVLEIYQKILDIDPNNSLVNYRVGLLYYNKGNFNQAERYIEKVVNLYPFDYDSLLLLGWIKLKLQKNREAKVLFQKALMNRPGDESALEGLKYIK</sequence>
<accession>A0A401XKI8</accession>
<feature type="repeat" description="TPR" evidence="1">
    <location>
        <begin position="95"/>
        <end position="128"/>
    </location>
</feature>
<dbReference type="Proteomes" id="UP000286715">
    <property type="component" value="Unassembled WGS sequence"/>
</dbReference>
<gene>
    <name evidence="2" type="ORF">JCM31826_10390</name>
</gene>
<evidence type="ECO:0000313" key="3">
    <source>
        <dbReference type="Proteomes" id="UP000286715"/>
    </source>
</evidence>
<dbReference type="Gene3D" id="1.25.40.10">
    <property type="entry name" value="Tetratricopeptide repeat domain"/>
    <property type="match status" value="2"/>
</dbReference>
<dbReference type="RefSeq" id="WP_124397622.1">
    <property type="nucleotide sequence ID" value="NZ_BHZE01000008.1"/>
</dbReference>
<dbReference type="SMART" id="SM00028">
    <property type="entry name" value="TPR"/>
    <property type="match status" value="4"/>
</dbReference>
<dbReference type="Pfam" id="PF00515">
    <property type="entry name" value="TPR_1"/>
    <property type="match status" value="1"/>
</dbReference>
<evidence type="ECO:0000313" key="2">
    <source>
        <dbReference type="EMBL" id="GCD77557.1"/>
    </source>
</evidence>
<dbReference type="EMBL" id="BHZE01000008">
    <property type="protein sequence ID" value="GCD77557.1"/>
    <property type="molecule type" value="Genomic_DNA"/>
</dbReference>
<evidence type="ECO:0000256" key="1">
    <source>
        <dbReference type="PROSITE-ProRule" id="PRU00339"/>
    </source>
</evidence>
<dbReference type="Pfam" id="PF14559">
    <property type="entry name" value="TPR_19"/>
    <property type="match status" value="1"/>
</dbReference>
<keyword evidence="3" id="KW-1185">Reference proteome</keyword>
<organism evidence="2 3">
    <name type="scientific">Thermaurantimonas aggregans</name>
    <dbReference type="NCBI Taxonomy" id="2173829"/>
    <lineage>
        <taxon>Bacteria</taxon>
        <taxon>Pseudomonadati</taxon>
        <taxon>Bacteroidota</taxon>
        <taxon>Flavobacteriia</taxon>
        <taxon>Flavobacteriales</taxon>
        <taxon>Schleiferiaceae</taxon>
        <taxon>Thermaurantimonas</taxon>
    </lineage>
</organism>